<reference evidence="1 2" key="1">
    <citation type="submission" date="2023-06" db="EMBL/GenBank/DDBJ databases">
        <authorList>
            <person name="Wei X."/>
            <person name="Chen Y."/>
        </authorList>
    </citation>
    <scope>NUCLEOTIDE SEQUENCE [LARGE SCALE GENOMIC DNA]</scope>
</reference>
<dbReference type="EMBL" id="OR204652">
    <property type="protein sequence ID" value="WMM35753.1"/>
    <property type="molecule type" value="Genomic_DNA"/>
</dbReference>
<organism evidence="1 2">
    <name type="scientific">Escherichia phage pO111</name>
    <dbReference type="NCBI Taxonomy" id="3072193"/>
    <lineage>
        <taxon>Viruses</taxon>
        <taxon>Duplodnaviria</taxon>
        <taxon>Heunggongvirae</taxon>
        <taxon>Uroviricota</taxon>
        <taxon>Caudoviricetes</taxon>
        <taxon>Autographivirales</taxon>
        <taxon>Autotranscriptaviridae</taxon>
        <taxon>Studiervirinae</taxon>
        <taxon>Teseptimavirus</taxon>
        <taxon>Teseptimavirus pO111</taxon>
    </lineage>
</organism>
<accession>A0AA51N061</accession>
<sequence length="46" mass="5110">MSLIDVLKPQLVGAECSFVLIVLSACDHSEILYEVILLISIDMVYL</sequence>
<proteinExistence type="predicted"/>
<evidence type="ECO:0000313" key="2">
    <source>
        <dbReference type="Proteomes" id="UP001250007"/>
    </source>
</evidence>
<name>A0AA51N061_9CAUD</name>
<dbReference type="Proteomes" id="UP001250007">
    <property type="component" value="Segment"/>
</dbReference>
<evidence type="ECO:0000313" key="1">
    <source>
        <dbReference type="EMBL" id="WMM35753.1"/>
    </source>
</evidence>
<protein>
    <submittedName>
        <fullName evidence="1">Uncharacterized protein</fullName>
    </submittedName>
</protein>
<keyword evidence="2" id="KW-1185">Reference proteome</keyword>